<comment type="caution">
    <text evidence="1">The sequence shown here is derived from an EMBL/GenBank/DDBJ whole genome shotgun (WGS) entry which is preliminary data.</text>
</comment>
<dbReference type="EMBL" id="KZ308287">
    <property type="protein sequence ID" value="KAG8226555.1"/>
    <property type="molecule type" value="Genomic_DNA"/>
</dbReference>
<protein>
    <submittedName>
        <fullName evidence="1">Uncharacterized protein</fullName>
    </submittedName>
</protein>
<evidence type="ECO:0000313" key="1">
    <source>
        <dbReference type="EMBL" id="KAG8226555.1"/>
    </source>
</evidence>
<proteinExistence type="predicted"/>
<organism evidence="1 2">
    <name type="scientific">Ladona fulva</name>
    <name type="common">Scarce chaser dragonfly</name>
    <name type="synonym">Libellula fulva</name>
    <dbReference type="NCBI Taxonomy" id="123851"/>
    <lineage>
        <taxon>Eukaryota</taxon>
        <taxon>Metazoa</taxon>
        <taxon>Ecdysozoa</taxon>
        <taxon>Arthropoda</taxon>
        <taxon>Hexapoda</taxon>
        <taxon>Insecta</taxon>
        <taxon>Pterygota</taxon>
        <taxon>Palaeoptera</taxon>
        <taxon>Odonata</taxon>
        <taxon>Epiprocta</taxon>
        <taxon>Anisoptera</taxon>
        <taxon>Libelluloidea</taxon>
        <taxon>Libellulidae</taxon>
        <taxon>Ladona</taxon>
    </lineage>
</organism>
<accession>A0A8K0K1H0</accession>
<reference evidence="1" key="2">
    <citation type="submission" date="2017-10" db="EMBL/GenBank/DDBJ databases">
        <title>Ladona fulva Genome sequencing and assembly.</title>
        <authorList>
            <person name="Murali S."/>
            <person name="Richards S."/>
            <person name="Bandaranaike D."/>
            <person name="Bellair M."/>
            <person name="Blankenburg K."/>
            <person name="Chao H."/>
            <person name="Dinh H."/>
            <person name="Doddapaneni H."/>
            <person name="Dugan-Rocha S."/>
            <person name="Elkadiri S."/>
            <person name="Gnanaolivu R."/>
            <person name="Hernandez B."/>
            <person name="Skinner E."/>
            <person name="Javaid M."/>
            <person name="Lee S."/>
            <person name="Li M."/>
            <person name="Ming W."/>
            <person name="Munidasa M."/>
            <person name="Muniz J."/>
            <person name="Nguyen L."/>
            <person name="Hughes D."/>
            <person name="Osuji N."/>
            <person name="Pu L.-L."/>
            <person name="Puazo M."/>
            <person name="Qu C."/>
            <person name="Quiroz J."/>
            <person name="Raj R."/>
            <person name="Weissenberger G."/>
            <person name="Xin Y."/>
            <person name="Zou X."/>
            <person name="Han Y."/>
            <person name="Worley K."/>
            <person name="Muzny D."/>
            <person name="Gibbs R."/>
        </authorList>
    </citation>
    <scope>NUCLEOTIDE SEQUENCE</scope>
    <source>
        <strain evidence="1">Sampled in the wild</strain>
    </source>
</reference>
<reference evidence="1" key="1">
    <citation type="submission" date="2013-04" db="EMBL/GenBank/DDBJ databases">
        <authorList>
            <person name="Qu J."/>
            <person name="Murali S.C."/>
            <person name="Bandaranaike D."/>
            <person name="Bellair M."/>
            <person name="Blankenburg K."/>
            <person name="Chao H."/>
            <person name="Dinh H."/>
            <person name="Doddapaneni H."/>
            <person name="Downs B."/>
            <person name="Dugan-Rocha S."/>
            <person name="Elkadiri S."/>
            <person name="Gnanaolivu R.D."/>
            <person name="Hernandez B."/>
            <person name="Javaid M."/>
            <person name="Jayaseelan J.C."/>
            <person name="Lee S."/>
            <person name="Li M."/>
            <person name="Ming W."/>
            <person name="Munidasa M."/>
            <person name="Muniz J."/>
            <person name="Nguyen L."/>
            <person name="Ongeri F."/>
            <person name="Osuji N."/>
            <person name="Pu L.-L."/>
            <person name="Puazo M."/>
            <person name="Qu C."/>
            <person name="Quiroz J."/>
            <person name="Raj R."/>
            <person name="Weissenberger G."/>
            <person name="Xin Y."/>
            <person name="Zou X."/>
            <person name="Han Y."/>
            <person name="Richards S."/>
            <person name="Worley K."/>
            <person name="Muzny D."/>
            <person name="Gibbs R."/>
        </authorList>
    </citation>
    <scope>NUCLEOTIDE SEQUENCE</scope>
    <source>
        <strain evidence="1">Sampled in the wild</strain>
    </source>
</reference>
<evidence type="ECO:0000313" key="2">
    <source>
        <dbReference type="Proteomes" id="UP000792457"/>
    </source>
</evidence>
<dbReference type="Proteomes" id="UP000792457">
    <property type="component" value="Unassembled WGS sequence"/>
</dbReference>
<gene>
    <name evidence="1" type="ORF">J437_LFUL000638</name>
</gene>
<name>A0A8K0K1H0_LADFU</name>
<sequence>MPRAYQRPLAREKMSPVVGNTVREFDRGGRRHQRLGREDEHSLAREKSLEIRRGKRVGVSRFCGSAIHRGAKARSVHDLFVRRSEAESDYISIVWLSRIKGRHFRLVHNPESISLLSLFR</sequence>
<keyword evidence="2" id="KW-1185">Reference proteome</keyword>
<dbReference type="AlphaFoldDB" id="A0A8K0K1H0"/>